<name>F4RBA4_MELLP</name>
<dbReference type="HOGENOM" id="CLU_2061997_0_0_1"/>
<dbReference type="EMBL" id="GL883095">
    <property type="protein sequence ID" value="EGG10049.1"/>
    <property type="molecule type" value="Genomic_DNA"/>
</dbReference>
<keyword evidence="3" id="KW-1185">Reference proteome</keyword>
<dbReference type="RefSeq" id="XP_007406350.1">
    <property type="nucleotide sequence ID" value="XM_007406288.1"/>
</dbReference>
<protein>
    <submittedName>
        <fullName evidence="2">Uncharacterized protein</fullName>
    </submittedName>
</protein>
<organism evidence="3">
    <name type="scientific">Melampsora larici-populina (strain 98AG31 / pathotype 3-4-7)</name>
    <name type="common">Poplar leaf rust fungus</name>
    <dbReference type="NCBI Taxonomy" id="747676"/>
    <lineage>
        <taxon>Eukaryota</taxon>
        <taxon>Fungi</taxon>
        <taxon>Dikarya</taxon>
        <taxon>Basidiomycota</taxon>
        <taxon>Pucciniomycotina</taxon>
        <taxon>Pucciniomycetes</taxon>
        <taxon>Pucciniales</taxon>
        <taxon>Melampsoraceae</taxon>
        <taxon>Melampsora</taxon>
    </lineage>
</organism>
<evidence type="ECO:0000313" key="2">
    <source>
        <dbReference type="EMBL" id="EGG10049.1"/>
    </source>
</evidence>
<proteinExistence type="predicted"/>
<reference evidence="3" key="1">
    <citation type="journal article" date="2011" name="Proc. Natl. Acad. Sci. U.S.A.">
        <title>Obligate biotrophy features unraveled by the genomic analysis of rust fungi.</title>
        <authorList>
            <person name="Duplessis S."/>
            <person name="Cuomo C.A."/>
            <person name="Lin Y.-C."/>
            <person name="Aerts A."/>
            <person name="Tisserant E."/>
            <person name="Veneault-Fourrey C."/>
            <person name="Joly D.L."/>
            <person name="Hacquard S."/>
            <person name="Amselem J."/>
            <person name="Cantarel B.L."/>
            <person name="Chiu R."/>
            <person name="Coutinho P.M."/>
            <person name="Feau N."/>
            <person name="Field M."/>
            <person name="Frey P."/>
            <person name="Gelhaye E."/>
            <person name="Goldberg J."/>
            <person name="Grabherr M.G."/>
            <person name="Kodira C.D."/>
            <person name="Kohler A."/>
            <person name="Kuees U."/>
            <person name="Lindquist E.A."/>
            <person name="Lucas S.M."/>
            <person name="Mago R."/>
            <person name="Mauceli E."/>
            <person name="Morin E."/>
            <person name="Murat C."/>
            <person name="Pangilinan J.L."/>
            <person name="Park R."/>
            <person name="Pearson M."/>
            <person name="Quesneville H."/>
            <person name="Rouhier N."/>
            <person name="Sakthikumar S."/>
            <person name="Salamov A.A."/>
            <person name="Schmutz J."/>
            <person name="Selles B."/>
            <person name="Shapiro H."/>
            <person name="Tanguay P."/>
            <person name="Tuskan G.A."/>
            <person name="Henrissat B."/>
            <person name="Van de Peer Y."/>
            <person name="Rouze P."/>
            <person name="Ellis J.G."/>
            <person name="Dodds P.N."/>
            <person name="Schein J.E."/>
            <person name="Zhong S."/>
            <person name="Hamelin R.C."/>
            <person name="Grigoriev I.V."/>
            <person name="Szabo L.J."/>
            <person name="Martin F."/>
        </authorList>
    </citation>
    <scope>NUCLEOTIDE SEQUENCE [LARGE SCALE GENOMIC DNA]</scope>
    <source>
        <strain evidence="3">98AG31 / pathotype 3-4-7</strain>
    </source>
</reference>
<dbReference type="Proteomes" id="UP000001072">
    <property type="component" value="Unassembled WGS sequence"/>
</dbReference>
<feature type="region of interest" description="Disordered" evidence="1">
    <location>
        <begin position="1"/>
        <end position="47"/>
    </location>
</feature>
<accession>F4RBA4</accession>
<dbReference type="InParanoid" id="F4RBA4"/>
<sequence length="119" mass="13319">MSSQEAAAGSRVLRTRRRNTTKTVAHQAENKSSTKAAKRKTITDSETELVSEKDVLERLGISVGPTTTCEKVLDLLGKHVTKKKPRLLSQLVRSRKNANYCQPSEQSDQLRTIQRLTID</sequence>
<dbReference type="VEuPathDB" id="FungiDB:MELLADRAFT_103384"/>
<dbReference type="AlphaFoldDB" id="F4RBA4"/>
<evidence type="ECO:0000313" key="3">
    <source>
        <dbReference type="Proteomes" id="UP000001072"/>
    </source>
</evidence>
<gene>
    <name evidence="2" type="ORF">MELLADRAFT_103384</name>
</gene>
<dbReference type="GeneID" id="18921954"/>
<evidence type="ECO:0000256" key="1">
    <source>
        <dbReference type="SAM" id="MobiDB-lite"/>
    </source>
</evidence>
<dbReference type="KEGG" id="mlr:MELLADRAFT_103384"/>